<evidence type="ECO:0000259" key="4">
    <source>
        <dbReference type="Pfam" id="PF13649"/>
    </source>
</evidence>
<dbReference type="Pfam" id="PF13649">
    <property type="entry name" value="Methyltransf_25"/>
    <property type="match status" value="1"/>
</dbReference>
<keyword evidence="6" id="KW-1185">Reference proteome</keyword>
<evidence type="ECO:0000256" key="2">
    <source>
        <dbReference type="ARBA" id="ARBA00022679"/>
    </source>
</evidence>
<dbReference type="EC" id="2.1.1.288" evidence="5"/>
<sequence>MNFKQQMEDNEQAALWNGRAGRAWVDAQEPLDRLLAPFENLLVDEACAASPRRVLDVGCGTGATTLAIARLLGAAGHCVGADISEPMIAAARARAERVGAPASFICGDVQRHAFEPASFDLIVSRFGIMFFDSPVQAFANLRHAASDGAALRVIAWRGAAENPFMTTAERAAAPLLPNLPARQPGAPGQFSFADRDRVSSVLEESGWTGIDIRPIDVECTLPEKALHGYLTRMGPVGLVLQDADERTRTQVIEAVRAAFEPYVHGSEVRFTAACWMIGAQAASASTAPKEAARV</sequence>
<dbReference type="Proteomes" id="UP000035170">
    <property type="component" value="Unassembled WGS sequence"/>
</dbReference>
<keyword evidence="3" id="KW-0949">S-adenosyl-L-methionine</keyword>
<dbReference type="CDD" id="cd02440">
    <property type="entry name" value="AdoMet_MTases"/>
    <property type="match status" value="1"/>
</dbReference>
<dbReference type="PATRIC" id="fig|34073.19.peg.2496"/>
<gene>
    <name evidence="5" type="primary">dauC</name>
    <name evidence="5" type="ORF">VPARA_24310</name>
</gene>
<organism evidence="5 6">
    <name type="scientific">Variovorax paradoxus</name>
    <dbReference type="NCBI Taxonomy" id="34073"/>
    <lineage>
        <taxon>Bacteria</taxon>
        <taxon>Pseudomonadati</taxon>
        <taxon>Pseudomonadota</taxon>
        <taxon>Betaproteobacteria</taxon>
        <taxon>Burkholderiales</taxon>
        <taxon>Comamonadaceae</taxon>
        <taxon>Variovorax</taxon>
    </lineage>
</organism>
<keyword evidence="2 5" id="KW-0808">Transferase</keyword>
<proteinExistence type="predicted"/>
<dbReference type="EMBL" id="JZWI01000011">
    <property type="protein sequence ID" value="KLN56489.1"/>
    <property type="molecule type" value="Genomic_DNA"/>
</dbReference>
<dbReference type="PANTHER" id="PTHR43464:SF19">
    <property type="entry name" value="UBIQUINONE BIOSYNTHESIS O-METHYLTRANSFERASE, MITOCHONDRIAL"/>
    <property type="match status" value="1"/>
</dbReference>
<evidence type="ECO:0000256" key="3">
    <source>
        <dbReference type="ARBA" id="ARBA00022691"/>
    </source>
</evidence>
<dbReference type="GO" id="GO:0008168">
    <property type="term" value="F:methyltransferase activity"/>
    <property type="evidence" value="ECO:0007669"/>
    <property type="project" value="UniProtKB-KW"/>
</dbReference>
<dbReference type="SUPFAM" id="SSF53335">
    <property type="entry name" value="S-adenosyl-L-methionine-dependent methyltransferases"/>
    <property type="match status" value="1"/>
</dbReference>
<accession>A0A0H2M257</accession>
<dbReference type="InterPro" id="IPR029063">
    <property type="entry name" value="SAM-dependent_MTases_sf"/>
</dbReference>
<evidence type="ECO:0000313" key="5">
    <source>
        <dbReference type="EMBL" id="KLN56489.1"/>
    </source>
</evidence>
<evidence type="ECO:0000256" key="1">
    <source>
        <dbReference type="ARBA" id="ARBA00022603"/>
    </source>
</evidence>
<dbReference type="Gene3D" id="3.40.50.150">
    <property type="entry name" value="Vaccinia Virus protein VP39"/>
    <property type="match status" value="1"/>
</dbReference>
<dbReference type="RefSeq" id="WP_047784705.1">
    <property type="nucleotide sequence ID" value="NZ_JZWI01000011.1"/>
</dbReference>
<feature type="domain" description="Methyltransferase" evidence="4">
    <location>
        <begin position="54"/>
        <end position="144"/>
    </location>
</feature>
<dbReference type="AlphaFoldDB" id="A0A0H2M257"/>
<dbReference type="InterPro" id="IPR041698">
    <property type="entry name" value="Methyltransf_25"/>
</dbReference>
<dbReference type="GO" id="GO:0032259">
    <property type="term" value="P:methylation"/>
    <property type="evidence" value="ECO:0007669"/>
    <property type="project" value="UniProtKB-KW"/>
</dbReference>
<keyword evidence="1 5" id="KW-0489">Methyltransferase</keyword>
<reference evidence="5 6" key="1">
    <citation type="submission" date="2015-03" db="EMBL/GenBank/DDBJ databases">
        <title>Genome sequence of Variovorax paradoxus TBEA6.</title>
        <authorList>
            <person name="Poehlein A."/>
            <person name="Schuldes J."/>
            <person name="Wuebbeler J.H."/>
            <person name="Hiessl S."/>
            <person name="Steinbuechel A."/>
            <person name="Daniel R."/>
        </authorList>
    </citation>
    <scope>NUCLEOTIDE SEQUENCE [LARGE SCALE GENOMIC DNA]</scope>
    <source>
        <strain evidence="5 6">TBEA6</strain>
    </source>
</reference>
<evidence type="ECO:0000313" key="6">
    <source>
        <dbReference type="Proteomes" id="UP000035170"/>
    </source>
</evidence>
<dbReference type="PANTHER" id="PTHR43464">
    <property type="entry name" value="METHYLTRANSFERASE"/>
    <property type="match status" value="1"/>
</dbReference>
<name>A0A0H2M257_VARPD</name>
<protein>
    <submittedName>
        <fullName evidence="5">Aklanonic acid methyltransferase DauC</fullName>
        <ecNumber evidence="5">2.1.1.288</ecNumber>
    </submittedName>
</protein>
<comment type="caution">
    <text evidence="5">The sequence shown here is derived from an EMBL/GenBank/DDBJ whole genome shotgun (WGS) entry which is preliminary data.</text>
</comment>